<gene>
    <name evidence="2" type="ORF">GQF02_02600</name>
</gene>
<sequence>MKIRRERRLREETQEEFAKRAGISLRTFKRLEADGKAHLETFLKALIALEKSRNLQLLFPVTSNQTGSESLEARLVALQEKQRKRRGN</sequence>
<accession>A0A845BKQ8</accession>
<comment type="caution">
    <text evidence="2">The sequence shown here is derived from an EMBL/GenBank/DDBJ whole genome shotgun (WGS) entry which is preliminary data.</text>
</comment>
<organism evidence="2 3">
    <name type="scientific">Craterilacuibacter sinensis</name>
    <dbReference type="NCBI Taxonomy" id="2686017"/>
    <lineage>
        <taxon>Bacteria</taxon>
        <taxon>Pseudomonadati</taxon>
        <taxon>Pseudomonadota</taxon>
        <taxon>Betaproteobacteria</taxon>
        <taxon>Neisseriales</taxon>
        <taxon>Neisseriaceae</taxon>
        <taxon>Craterilacuibacter</taxon>
    </lineage>
</organism>
<evidence type="ECO:0000313" key="2">
    <source>
        <dbReference type="EMBL" id="MXR35864.1"/>
    </source>
</evidence>
<feature type="domain" description="HTH cro/C1-type" evidence="1">
    <location>
        <begin position="3"/>
        <end position="56"/>
    </location>
</feature>
<dbReference type="RefSeq" id="WP_160794643.1">
    <property type="nucleotide sequence ID" value="NZ_WSSB01000002.1"/>
</dbReference>
<dbReference type="AlphaFoldDB" id="A0A845BKQ8"/>
<evidence type="ECO:0000259" key="1">
    <source>
        <dbReference type="PROSITE" id="PS50943"/>
    </source>
</evidence>
<dbReference type="InterPro" id="IPR010982">
    <property type="entry name" value="Lambda_DNA-bd_dom_sf"/>
</dbReference>
<dbReference type="Proteomes" id="UP000467214">
    <property type="component" value="Unassembled WGS sequence"/>
</dbReference>
<name>A0A845BKQ8_9NEIS</name>
<keyword evidence="3" id="KW-1185">Reference proteome</keyword>
<reference evidence="2 3" key="1">
    <citation type="submission" date="2019-12" db="EMBL/GenBank/DDBJ databases">
        <title>Neisseriaceae gen. nov. sp. Genome sequencing and assembly.</title>
        <authorList>
            <person name="Liu Z."/>
            <person name="Li A."/>
        </authorList>
    </citation>
    <scope>NUCLEOTIDE SEQUENCE [LARGE SCALE GENOMIC DNA]</scope>
    <source>
        <strain evidence="2 3">B2N2-7</strain>
    </source>
</reference>
<dbReference type="GO" id="GO:0003677">
    <property type="term" value="F:DNA binding"/>
    <property type="evidence" value="ECO:0007669"/>
    <property type="project" value="InterPro"/>
</dbReference>
<protein>
    <recommendedName>
        <fullName evidence="1">HTH cro/C1-type domain-containing protein</fullName>
    </recommendedName>
</protein>
<evidence type="ECO:0000313" key="3">
    <source>
        <dbReference type="Proteomes" id="UP000467214"/>
    </source>
</evidence>
<proteinExistence type="predicted"/>
<dbReference type="EMBL" id="WSSB01000002">
    <property type="protein sequence ID" value="MXR35864.1"/>
    <property type="molecule type" value="Genomic_DNA"/>
</dbReference>
<dbReference type="SUPFAM" id="SSF47413">
    <property type="entry name" value="lambda repressor-like DNA-binding domains"/>
    <property type="match status" value="1"/>
</dbReference>
<dbReference type="Gene3D" id="1.10.260.40">
    <property type="entry name" value="lambda repressor-like DNA-binding domains"/>
    <property type="match status" value="1"/>
</dbReference>
<dbReference type="PROSITE" id="PS50943">
    <property type="entry name" value="HTH_CROC1"/>
    <property type="match status" value="1"/>
</dbReference>
<dbReference type="InterPro" id="IPR001387">
    <property type="entry name" value="Cro/C1-type_HTH"/>
</dbReference>